<evidence type="ECO:0000256" key="9">
    <source>
        <dbReference type="ARBA" id="ARBA00022968"/>
    </source>
</evidence>
<dbReference type="AlphaFoldDB" id="A0AAD4KKH6"/>
<evidence type="ECO:0000256" key="8">
    <source>
        <dbReference type="ARBA" id="ARBA00022741"/>
    </source>
</evidence>
<protein>
    <recommendedName>
        <fullName evidence="4">N-acetylgalactosaminide beta-1,3-galactosyltransferase</fullName>
        <ecNumber evidence="4">2.4.1.122</ecNumber>
    </recommendedName>
</protein>
<name>A0AAD4KKH6_9EURO</name>
<dbReference type="PANTHER" id="PTHR23033:SF47">
    <property type="entry name" value="APPLE DOMAIN-CONTAINING PROTEIN-RELATED"/>
    <property type="match status" value="1"/>
</dbReference>
<evidence type="ECO:0000256" key="2">
    <source>
        <dbReference type="ARBA" id="ARBA00004922"/>
    </source>
</evidence>
<evidence type="ECO:0000256" key="12">
    <source>
        <dbReference type="SAM" id="Phobius"/>
    </source>
</evidence>
<comment type="caution">
    <text evidence="14">The sequence shown here is derived from an EMBL/GenBank/DDBJ whole genome shotgun (WGS) entry which is preliminary data.</text>
</comment>
<dbReference type="InterPro" id="IPR003378">
    <property type="entry name" value="Fringe-like_glycosylTrfase"/>
</dbReference>
<dbReference type="PANTHER" id="PTHR23033">
    <property type="entry name" value="BETA1,3-GALACTOSYLTRANSFERASE"/>
    <property type="match status" value="1"/>
</dbReference>
<evidence type="ECO:0000259" key="13">
    <source>
        <dbReference type="Pfam" id="PF02434"/>
    </source>
</evidence>
<proteinExistence type="inferred from homology"/>
<keyword evidence="10 12" id="KW-1133">Transmembrane helix</keyword>
<evidence type="ECO:0000256" key="1">
    <source>
        <dbReference type="ARBA" id="ARBA00004606"/>
    </source>
</evidence>
<evidence type="ECO:0000256" key="7">
    <source>
        <dbReference type="ARBA" id="ARBA00022692"/>
    </source>
</evidence>
<comment type="similarity">
    <text evidence="3">Belongs to the glycosyltransferase 31 family. Beta3-Gal-T subfamily.</text>
</comment>
<dbReference type="GO" id="GO:0016263">
    <property type="term" value="F:glycoprotein-N-acetylgalactosamine 3-beta-galactosyltransferase activity"/>
    <property type="evidence" value="ECO:0007669"/>
    <property type="project" value="UniProtKB-EC"/>
</dbReference>
<dbReference type="Proteomes" id="UP001201262">
    <property type="component" value="Unassembled WGS sequence"/>
</dbReference>
<evidence type="ECO:0000313" key="14">
    <source>
        <dbReference type="EMBL" id="KAH8690274.1"/>
    </source>
</evidence>
<evidence type="ECO:0000313" key="15">
    <source>
        <dbReference type="Proteomes" id="UP001201262"/>
    </source>
</evidence>
<keyword evidence="9" id="KW-0735">Signal-anchor</keyword>
<accession>A0AAD4KKH6</accession>
<gene>
    <name evidence="14" type="ORF">BGW36DRAFT_390499</name>
</gene>
<feature type="domain" description="Fringe-like glycosyltransferase" evidence="13">
    <location>
        <begin position="171"/>
        <end position="232"/>
    </location>
</feature>
<dbReference type="EC" id="2.4.1.122" evidence="4"/>
<dbReference type="GeneID" id="70247774"/>
<comment type="pathway">
    <text evidence="2">Protein modification; protein glycosylation.</text>
</comment>
<dbReference type="GO" id="GO:0000166">
    <property type="term" value="F:nucleotide binding"/>
    <property type="evidence" value="ECO:0007669"/>
    <property type="project" value="UniProtKB-KW"/>
</dbReference>
<feature type="transmembrane region" description="Helical" evidence="12">
    <location>
        <begin position="20"/>
        <end position="37"/>
    </location>
</feature>
<comment type="subcellular location">
    <subcellularLocation>
        <location evidence="1">Membrane</location>
        <topology evidence="1">Single-pass type II membrane protein</topology>
    </subcellularLocation>
</comment>
<dbReference type="EMBL" id="JAJTJA010000014">
    <property type="protein sequence ID" value="KAH8690274.1"/>
    <property type="molecule type" value="Genomic_DNA"/>
</dbReference>
<evidence type="ECO:0000256" key="6">
    <source>
        <dbReference type="ARBA" id="ARBA00022679"/>
    </source>
</evidence>
<keyword evidence="15" id="KW-1185">Reference proteome</keyword>
<dbReference type="Gene3D" id="3.90.550.50">
    <property type="match status" value="1"/>
</dbReference>
<reference evidence="14" key="1">
    <citation type="submission" date="2021-12" db="EMBL/GenBank/DDBJ databases">
        <title>Convergent genome expansion in fungi linked to evolution of root-endophyte symbiosis.</title>
        <authorList>
            <consortium name="DOE Joint Genome Institute"/>
            <person name="Ke Y.-H."/>
            <person name="Bonito G."/>
            <person name="Liao H.-L."/>
            <person name="Looney B."/>
            <person name="Rojas-Flechas A."/>
            <person name="Nash J."/>
            <person name="Hameed K."/>
            <person name="Schadt C."/>
            <person name="Martin F."/>
            <person name="Crous P.W."/>
            <person name="Miettinen O."/>
            <person name="Magnuson J.K."/>
            <person name="Labbe J."/>
            <person name="Jacobson D."/>
            <person name="Doktycz M.J."/>
            <person name="Veneault-Fourrey C."/>
            <person name="Kuo A."/>
            <person name="Mondo S."/>
            <person name="Calhoun S."/>
            <person name="Riley R."/>
            <person name="Ohm R."/>
            <person name="LaButti K."/>
            <person name="Andreopoulos B."/>
            <person name="Pangilinan J."/>
            <person name="Nolan M."/>
            <person name="Tritt A."/>
            <person name="Clum A."/>
            <person name="Lipzen A."/>
            <person name="Daum C."/>
            <person name="Barry K."/>
            <person name="Grigoriev I.V."/>
            <person name="Vilgalys R."/>
        </authorList>
    </citation>
    <scope>NUCLEOTIDE SEQUENCE</scope>
    <source>
        <strain evidence="14">PMI_201</strain>
    </source>
</reference>
<keyword evidence="5" id="KW-0328">Glycosyltransferase</keyword>
<dbReference type="GO" id="GO:0016020">
    <property type="term" value="C:membrane"/>
    <property type="evidence" value="ECO:0007669"/>
    <property type="project" value="UniProtKB-SubCell"/>
</dbReference>
<sequence>MSRSNKDFMSWIRGYVRNYAFLHVFLVTACIFLPWWIKNGANDESGIFAELRQFGGEKCASLPHTDSVFVIMKTGTTVLHKRLPVHLESTFKCIPDYIVYSDASESVHGLDIHDILSQIDAEIKDQFPTEFALYNRLHGQESSTLSTNQGWKLDKWKFLPMMKSALGARPNAMWFIFIEDDTAVVWSNLLHWLATHDPSEFYYFGRRQEVANRPFAHGGSGFILSNPALRKAVMYLMPRMNQYFNLTMQMSYGDISTGWMLEDSGVSLIDTWPSFQGENPGKLQYTEQIWCRPVMTHHHMSPRDIASLWMLEQRTLLDRRDVEMGASLLHRDVFKALIRPKLVPQLENWDNGRGDERFAPTVSECQDLCISDETCVQFRFTPETCRLSSYVRFGIPTEPRFEITSGWLPDRIDRLYGKFQCRE</sequence>
<keyword evidence="11 12" id="KW-0472">Membrane</keyword>
<dbReference type="Pfam" id="PF02434">
    <property type="entry name" value="Fringe"/>
    <property type="match status" value="1"/>
</dbReference>
<evidence type="ECO:0000256" key="4">
    <source>
        <dbReference type="ARBA" id="ARBA00012557"/>
    </source>
</evidence>
<keyword evidence="6" id="KW-0808">Transferase</keyword>
<evidence type="ECO:0000256" key="11">
    <source>
        <dbReference type="ARBA" id="ARBA00023136"/>
    </source>
</evidence>
<evidence type="ECO:0000256" key="5">
    <source>
        <dbReference type="ARBA" id="ARBA00022676"/>
    </source>
</evidence>
<evidence type="ECO:0000256" key="3">
    <source>
        <dbReference type="ARBA" id="ARBA00006462"/>
    </source>
</evidence>
<evidence type="ECO:0000256" key="10">
    <source>
        <dbReference type="ARBA" id="ARBA00022989"/>
    </source>
</evidence>
<dbReference type="InterPro" id="IPR026050">
    <property type="entry name" value="C1GALT1/C1GALT1_chp1"/>
</dbReference>
<organism evidence="14 15">
    <name type="scientific">Talaromyces proteolyticus</name>
    <dbReference type="NCBI Taxonomy" id="1131652"/>
    <lineage>
        <taxon>Eukaryota</taxon>
        <taxon>Fungi</taxon>
        <taxon>Dikarya</taxon>
        <taxon>Ascomycota</taxon>
        <taxon>Pezizomycotina</taxon>
        <taxon>Eurotiomycetes</taxon>
        <taxon>Eurotiomycetidae</taxon>
        <taxon>Eurotiales</taxon>
        <taxon>Trichocomaceae</taxon>
        <taxon>Talaromyces</taxon>
        <taxon>Talaromyces sect. Bacilispori</taxon>
    </lineage>
</organism>
<dbReference type="PROSITE" id="PS51257">
    <property type="entry name" value="PROKAR_LIPOPROTEIN"/>
    <property type="match status" value="1"/>
</dbReference>
<keyword evidence="7 12" id="KW-0812">Transmembrane</keyword>
<dbReference type="RefSeq" id="XP_046066557.1">
    <property type="nucleotide sequence ID" value="XM_046217487.1"/>
</dbReference>
<keyword evidence="8" id="KW-0547">Nucleotide-binding</keyword>